<proteinExistence type="inferred from homology"/>
<dbReference type="InterPro" id="IPR012255">
    <property type="entry name" value="ETF_b"/>
</dbReference>
<dbReference type="PANTHER" id="PTHR21294">
    <property type="entry name" value="ELECTRON TRANSFER FLAVOPROTEIN BETA-SUBUNIT"/>
    <property type="match status" value="1"/>
</dbReference>
<accession>A0A645B9W8</accession>
<organism evidence="3">
    <name type="scientific">bioreactor metagenome</name>
    <dbReference type="NCBI Taxonomy" id="1076179"/>
    <lineage>
        <taxon>unclassified sequences</taxon>
        <taxon>metagenomes</taxon>
        <taxon>ecological metagenomes</taxon>
    </lineage>
</organism>
<dbReference type="InterPro" id="IPR014729">
    <property type="entry name" value="Rossmann-like_a/b/a_fold"/>
</dbReference>
<gene>
    <name evidence="3" type="primary">fixA_11</name>
    <name evidence="3" type="ORF">SDC9_108709</name>
</gene>
<dbReference type="Pfam" id="PF01012">
    <property type="entry name" value="ETF"/>
    <property type="match status" value="1"/>
</dbReference>
<evidence type="ECO:0000256" key="1">
    <source>
        <dbReference type="ARBA" id="ARBA00007557"/>
    </source>
</evidence>
<dbReference type="InterPro" id="IPR000049">
    <property type="entry name" value="ET-Flavoprotein_bsu_CS"/>
</dbReference>
<protein>
    <submittedName>
        <fullName evidence="3">Protein FixA</fullName>
    </submittedName>
</protein>
<dbReference type="AlphaFoldDB" id="A0A645B9W8"/>
<reference evidence="3" key="1">
    <citation type="submission" date="2019-08" db="EMBL/GenBank/DDBJ databases">
        <authorList>
            <person name="Kucharzyk K."/>
            <person name="Murdoch R.W."/>
            <person name="Higgins S."/>
            <person name="Loffler F."/>
        </authorList>
    </citation>
    <scope>NUCLEOTIDE SEQUENCE</scope>
</reference>
<dbReference type="SMART" id="SM00893">
    <property type="entry name" value="ETF"/>
    <property type="match status" value="1"/>
</dbReference>
<sequence>MRILVCYKIVPDEQDISVNPDRTLSFDRAELKIGQYDLNAVEAGAQLAETLGGSVAALTVGGPEVENSKMKKNILSRGPEANYTVNDAALIHADSAATARALAAAARKIGAWDLILCGEGSSDLYAQQVGVQVGELLGVASLNAVSGIKPDGARLLVERTLEDEVETLSVSLPAVLSVVADMNVTRVPSMKEILGAGKKPSTHWSGTELSIDTSPALETVEILAPAQTERRCVVLEGDGEDKIAEFLKMIRNLIQ</sequence>
<dbReference type="InterPro" id="IPR014730">
    <property type="entry name" value="ETF_a/b_N"/>
</dbReference>
<comment type="similarity">
    <text evidence="1">Belongs to the ETF beta-subunit/FixA family.</text>
</comment>
<dbReference type="NCBIfam" id="NF002888">
    <property type="entry name" value="PRK03359.1"/>
    <property type="match status" value="1"/>
</dbReference>
<name>A0A645B9W8_9ZZZZ</name>
<dbReference type="EMBL" id="VSSQ01018554">
    <property type="protein sequence ID" value="MPM61846.1"/>
    <property type="molecule type" value="Genomic_DNA"/>
</dbReference>
<evidence type="ECO:0000259" key="2">
    <source>
        <dbReference type="SMART" id="SM00893"/>
    </source>
</evidence>
<feature type="domain" description="Electron transfer flavoprotein alpha/beta-subunit N-terminal" evidence="2">
    <location>
        <begin position="21"/>
        <end position="213"/>
    </location>
</feature>
<evidence type="ECO:0000313" key="3">
    <source>
        <dbReference type="EMBL" id="MPM61846.1"/>
    </source>
</evidence>
<comment type="caution">
    <text evidence="3">The sequence shown here is derived from an EMBL/GenBank/DDBJ whole genome shotgun (WGS) entry which is preliminary data.</text>
</comment>
<dbReference type="Gene3D" id="3.40.50.620">
    <property type="entry name" value="HUPs"/>
    <property type="match status" value="1"/>
</dbReference>
<dbReference type="PIRSF" id="PIRSF000090">
    <property type="entry name" value="Beta-ETF"/>
    <property type="match status" value="1"/>
</dbReference>
<dbReference type="NCBIfam" id="NF008998">
    <property type="entry name" value="PRK12342.1"/>
    <property type="match status" value="1"/>
</dbReference>
<dbReference type="SUPFAM" id="SSF52402">
    <property type="entry name" value="Adenine nucleotide alpha hydrolases-like"/>
    <property type="match status" value="1"/>
</dbReference>
<dbReference type="PROSITE" id="PS01065">
    <property type="entry name" value="ETF_BETA"/>
    <property type="match status" value="1"/>
</dbReference>
<dbReference type="GO" id="GO:0009055">
    <property type="term" value="F:electron transfer activity"/>
    <property type="evidence" value="ECO:0007669"/>
    <property type="project" value="InterPro"/>
</dbReference>
<dbReference type="PANTHER" id="PTHR21294:SF17">
    <property type="entry name" value="PROTEIN FIXA"/>
    <property type="match status" value="1"/>
</dbReference>